<keyword evidence="2" id="KW-1185">Reference proteome</keyword>
<dbReference type="InterPro" id="IPR007493">
    <property type="entry name" value="DUF538"/>
</dbReference>
<accession>A0A0E0DWJ7</accession>
<protein>
    <submittedName>
        <fullName evidence="1">Uncharacterized protein</fullName>
    </submittedName>
</protein>
<dbReference type="Gene3D" id="2.30.240.10">
    <property type="entry name" value="At5g01610-like"/>
    <property type="match status" value="1"/>
</dbReference>
<dbReference type="AlphaFoldDB" id="A0A0E0DWJ7"/>
<dbReference type="Gramene" id="OMERI06G02740.1">
    <property type="protein sequence ID" value="OMERI06G02740.1"/>
    <property type="gene ID" value="OMERI06G02740"/>
</dbReference>
<dbReference type="PANTHER" id="PTHR31676:SF110">
    <property type="entry name" value="TRANSMEMBRANE PROTEIN"/>
    <property type="match status" value="1"/>
</dbReference>
<reference evidence="1" key="1">
    <citation type="submission" date="2015-04" db="UniProtKB">
        <authorList>
            <consortium name="EnsemblPlants"/>
        </authorList>
    </citation>
    <scope>IDENTIFICATION</scope>
</reference>
<evidence type="ECO:0000313" key="1">
    <source>
        <dbReference type="EnsemblPlants" id="OMERI06G02740.1"/>
    </source>
</evidence>
<dbReference type="Pfam" id="PF04398">
    <property type="entry name" value="DUF538"/>
    <property type="match status" value="1"/>
</dbReference>
<dbReference type="STRING" id="40149.A0A0E0DWJ7"/>
<dbReference type="PANTHER" id="PTHR31676">
    <property type="entry name" value="T31J12.3 PROTEIN-RELATED"/>
    <property type="match status" value="1"/>
</dbReference>
<organism evidence="1">
    <name type="scientific">Oryza meridionalis</name>
    <dbReference type="NCBI Taxonomy" id="40149"/>
    <lineage>
        <taxon>Eukaryota</taxon>
        <taxon>Viridiplantae</taxon>
        <taxon>Streptophyta</taxon>
        <taxon>Embryophyta</taxon>
        <taxon>Tracheophyta</taxon>
        <taxon>Spermatophyta</taxon>
        <taxon>Magnoliopsida</taxon>
        <taxon>Liliopsida</taxon>
        <taxon>Poales</taxon>
        <taxon>Poaceae</taxon>
        <taxon>BOP clade</taxon>
        <taxon>Oryzoideae</taxon>
        <taxon>Oryzeae</taxon>
        <taxon>Oryzinae</taxon>
        <taxon>Oryza</taxon>
    </lineage>
</organism>
<dbReference type="InterPro" id="IPR036758">
    <property type="entry name" value="At5g01610-like"/>
</dbReference>
<sequence>MSSSSSEKKLELARTSSLLEMMKNAYRVMVLTCAISRDLVLAATAAEAVHEVLWAHGLPQGLLPAGIADFRHDKGSRRFEAALGELCTAQFEVELRYKATVAWVISYSQITSLSGVFAQDLFLWFPICGHPHRCPFLLTVFEAPPPCTRDGVGRQRQARVEVARMAPRMTEGNSADHDSSGG</sequence>
<dbReference type="EnsemblPlants" id="OMERI06G02740.1">
    <property type="protein sequence ID" value="OMERI06G02740.1"/>
    <property type="gene ID" value="OMERI06G02740"/>
</dbReference>
<proteinExistence type="predicted"/>
<dbReference type="Proteomes" id="UP000008021">
    <property type="component" value="Chromosome 6"/>
</dbReference>
<dbReference type="HOGENOM" id="CLU_1484269_0_0_1"/>
<evidence type="ECO:0000313" key="2">
    <source>
        <dbReference type="Proteomes" id="UP000008021"/>
    </source>
</evidence>
<name>A0A0E0DWJ7_9ORYZ</name>
<reference evidence="1" key="2">
    <citation type="submission" date="2018-05" db="EMBL/GenBank/DDBJ databases">
        <title>OmerRS3 (Oryza meridionalis Reference Sequence Version 3).</title>
        <authorList>
            <person name="Zhang J."/>
            <person name="Kudrna D."/>
            <person name="Lee S."/>
            <person name="Talag J."/>
            <person name="Welchert J."/>
            <person name="Wing R.A."/>
        </authorList>
    </citation>
    <scope>NUCLEOTIDE SEQUENCE [LARGE SCALE GENOMIC DNA]</scope>
    <source>
        <strain evidence="1">cv. OR44</strain>
    </source>
</reference>
<dbReference type="SUPFAM" id="SSF141562">
    <property type="entry name" value="At5g01610-like"/>
    <property type="match status" value="1"/>
</dbReference>